<gene>
    <name evidence="2" type="ORF">SAMN05444003_3060</name>
</gene>
<dbReference type="PRINTS" id="PR00111">
    <property type="entry name" value="ABHYDROLASE"/>
</dbReference>
<dbReference type="Pfam" id="PF12697">
    <property type="entry name" value="Abhydrolase_6"/>
    <property type="match status" value="1"/>
</dbReference>
<dbReference type="InterPro" id="IPR000073">
    <property type="entry name" value="AB_hydrolase_1"/>
</dbReference>
<dbReference type="InterPro" id="IPR050266">
    <property type="entry name" value="AB_hydrolase_sf"/>
</dbReference>
<evidence type="ECO:0000259" key="1">
    <source>
        <dbReference type="Pfam" id="PF12697"/>
    </source>
</evidence>
<organism evidence="2 3">
    <name type="scientific">Cognatiyoonia sediminum</name>
    <dbReference type="NCBI Taxonomy" id="1508389"/>
    <lineage>
        <taxon>Bacteria</taxon>
        <taxon>Pseudomonadati</taxon>
        <taxon>Pseudomonadota</taxon>
        <taxon>Alphaproteobacteria</taxon>
        <taxon>Rhodobacterales</taxon>
        <taxon>Paracoccaceae</taxon>
        <taxon>Cognatiyoonia</taxon>
    </lineage>
</organism>
<reference evidence="2 3" key="1">
    <citation type="submission" date="2016-11" db="EMBL/GenBank/DDBJ databases">
        <authorList>
            <person name="Jaros S."/>
            <person name="Januszkiewicz K."/>
            <person name="Wedrychowicz H."/>
        </authorList>
    </citation>
    <scope>NUCLEOTIDE SEQUENCE [LARGE SCALE GENOMIC DNA]</scope>
    <source>
        <strain evidence="2 3">DSM 28715</strain>
    </source>
</reference>
<protein>
    <submittedName>
        <fullName evidence="2">Pimeloyl-ACP methyl ester carboxylesterase</fullName>
    </submittedName>
</protein>
<dbReference type="Proteomes" id="UP000184074">
    <property type="component" value="Unassembled WGS sequence"/>
</dbReference>
<dbReference type="STRING" id="1508389.SAMN05444003_3060"/>
<dbReference type="EMBL" id="FQXB01000007">
    <property type="protein sequence ID" value="SHH41085.1"/>
    <property type="molecule type" value="Genomic_DNA"/>
</dbReference>
<accession>A0A1M5SRG9</accession>
<sequence>MTPLVFLPGMMCDERLFAHQIDAMSNDRAIHVAAFDGTHVATIAEEILKSAPPHFALAGLSMGGIVAMEILRQSPERVQAVALLDTNPLAETREVMERRIPQIEMAMNGNLEAVMRDEMKPNYLTEGPHRQSILDLCMDMALSMGPTAFIEQSRALQTRPDQTDTLRAYKSPTLILCGEEDTLCPVHRHTLMHELMPHSTLTILPNAGHLPTLEQPEATTAALQAWLKEIPNG</sequence>
<name>A0A1M5SRG9_9RHOB</name>
<keyword evidence="3" id="KW-1185">Reference proteome</keyword>
<feature type="domain" description="AB hydrolase-1" evidence="1">
    <location>
        <begin position="40"/>
        <end position="221"/>
    </location>
</feature>
<dbReference type="PANTHER" id="PTHR43798">
    <property type="entry name" value="MONOACYLGLYCEROL LIPASE"/>
    <property type="match status" value="1"/>
</dbReference>
<dbReference type="InterPro" id="IPR029058">
    <property type="entry name" value="AB_hydrolase_fold"/>
</dbReference>
<dbReference type="Gene3D" id="3.40.50.1820">
    <property type="entry name" value="alpha/beta hydrolase"/>
    <property type="match status" value="1"/>
</dbReference>
<dbReference type="RefSeq" id="WP_072902591.1">
    <property type="nucleotide sequence ID" value="NZ_FQXB01000007.1"/>
</dbReference>
<dbReference type="SUPFAM" id="SSF53474">
    <property type="entry name" value="alpha/beta-Hydrolases"/>
    <property type="match status" value="1"/>
</dbReference>
<dbReference type="PANTHER" id="PTHR43798:SF29">
    <property type="entry name" value="AB HYDROLASE-1 DOMAIN-CONTAINING PROTEIN"/>
    <property type="match status" value="1"/>
</dbReference>
<evidence type="ECO:0000313" key="3">
    <source>
        <dbReference type="Proteomes" id="UP000184074"/>
    </source>
</evidence>
<proteinExistence type="predicted"/>
<evidence type="ECO:0000313" key="2">
    <source>
        <dbReference type="EMBL" id="SHH41085.1"/>
    </source>
</evidence>
<dbReference type="AlphaFoldDB" id="A0A1M5SRG9"/>
<dbReference type="OrthoDB" id="5491135at2"/>